<accession>A0A2I2FA27</accession>
<dbReference type="InterPro" id="IPR014030">
    <property type="entry name" value="Ketoacyl_synth_N"/>
</dbReference>
<evidence type="ECO:0000256" key="8">
    <source>
        <dbReference type="PROSITE-ProRule" id="PRU01363"/>
    </source>
</evidence>
<keyword evidence="4" id="KW-0808">Transferase</keyword>
<dbReference type="InterPro" id="IPR001227">
    <property type="entry name" value="Ac_transferase_dom_sf"/>
</dbReference>
<evidence type="ECO:0000256" key="4">
    <source>
        <dbReference type="ARBA" id="ARBA00022679"/>
    </source>
</evidence>
<dbReference type="STRING" id="41067.A0A2I2FA27"/>
<feature type="domain" description="PKS/mFAS DH" evidence="12">
    <location>
        <begin position="930"/>
        <end position="1252"/>
    </location>
</feature>
<dbReference type="InterPro" id="IPR042104">
    <property type="entry name" value="PKS_dehydratase_sf"/>
</dbReference>
<feature type="active site" description="Proton donor; for dehydratase activity" evidence="8">
    <location>
        <position position="1163"/>
    </location>
</feature>
<feature type="region of interest" description="N-terminal hotdog fold" evidence="8">
    <location>
        <begin position="930"/>
        <end position="1069"/>
    </location>
</feature>
<dbReference type="SMART" id="SM00827">
    <property type="entry name" value="PKS_AT"/>
    <property type="match status" value="1"/>
</dbReference>
<dbReference type="SUPFAM" id="SSF55048">
    <property type="entry name" value="Probable ACP-binding domain of malonyl-CoA ACP transacylase"/>
    <property type="match status" value="1"/>
</dbReference>
<dbReference type="Gene3D" id="1.10.1200.10">
    <property type="entry name" value="ACP-like"/>
    <property type="match status" value="1"/>
</dbReference>
<dbReference type="SUPFAM" id="SSF51735">
    <property type="entry name" value="NAD(P)-binding Rossmann-fold domains"/>
    <property type="match status" value="1"/>
</dbReference>
<dbReference type="Proteomes" id="UP000234585">
    <property type="component" value="Unassembled WGS sequence"/>
</dbReference>
<dbReference type="Gene3D" id="3.40.366.10">
    <property type="entry name" value="Malonyl-Coenzyme A Acyl Carrier Protein, domain 2"/>
    <property type="match status" value="1"/>
</dbReference>
<dbReference type="SUPFAM" id="SSF47336">
    <property type="entry name" value="ACP-like"/>
    <property type="match status" value="1"/>
</dbReference>
<keyword evidence="5" id="KW-0511">Multifunctional enzyme</keyword>
<feature type="domain" description="Carrier" evidence="10">
    <location>
        <begin position="1674"/>
        <end position="1751"/>
    </location>
</feature>
<dbReference type="SMART" id="SM00829">
    <property type="entry name" value="PKS_ER"/>
    <property type="match status" value="1"/>
</dbReference>
<feature type="region of interest" description="C-terminal hotdog fold" evidence="8">
    <location>
        <begin position="1098"/>
        <end position="1252"/>
    </location>
</feature>
<evidence type="ECO:0000256" key="7">
    <source>
        <dbReference type="PIRSR" id="PIRSR600542-1"/>
    </source>
</evidence>
<dbReference type="SUPFAM" id="SSF53901">
    <property type="entry name" value="Thiolase-like"/>
    <property type="match status" value="1"/>
</dbReference>
<evidence type="ECO:0000313" key="14">
    <source>
        <dbReference type="Proteomes" id="UP000234585"/>
    </source>
</evidence>
<dbReference type="InterPro" id="IPR014043">
    <property type="entry name" value="Acyl_transferase_dom"/>
</dbReference>
<feature type="active site" description="Proton acceptor; for dehydratase activity" evidence="8">
    <location>
        <position position="962"/>
    </location>
</feature>
<evidence type="ECO:0000256" key="5">
    <source>
        <dbReference type="ARBA" id="ARBA00023268"/>
    </source>
</evidence>
<comment type="similarity">
    <text evidence="1">Belongs to the carnitine/choline acetyltransferase family.</text>
</comment>
<dbReference type="InterPro" id="IPR042231">
    <property type="entry name" value="Cho/carn_acyl_trans_2"/>
</dbReference>
<dbReference type="InterPro" id="IPR016036">
    <property type="entry name" value="Malonyl_transacylase_ACP-bd"/>
</dbReference>
<evidence type="ECO:0000256" key="3">
    <source>
        <dbReference type="ARBA" id="ARBA00022553"/>
    </source>
</evidence>
<dbReference type="InterPro" id="IPR011032">
    <property type="entry name" value="GroES-like_sf"/>
</dbReference>
<dbReference type="GO" id="GO:0004312">
    <property type="term" value="F:fatty acid synthase activity"/>
    <property type="evidence" value="ECO:0007669"/>
    <property type="project" value="TreeGrafter"/>
</dbReference>
<dbReference type="Gene3D" id="3.90.180.10">
    <property type="entry name" value="Medium-chain alcohol dehydrogenases, catalytic domain"/>
    <property type="match status" value="1"/>
</dbReference>
<dbReference type="Pfam" id="PF14765">
    <property type="entry name" value="PS-DH"/>
    <property type="match status" value="1"/>
</dbReference>
<sequence>MPHAIQDLEPIAIIGMACRFPGGANSPEELWQMLADGRTGWSEIPADRYTWRSFHHPDPNSEAAHNQKGGGYIDRDLAAFDAAFFNIPAAEANGLDPQQRIHLETAYEALESAGLPLDSVCDSRTSVHVATVSRDYDRNAYRDPQDLAKYQLTGCGEAITSGRVSYTFDLRGPCFSLDTGCSGSLVGLHLAVQGLRSRETDMALVGGTNLLLSPDMTIAMSKLHMLNDDGKCYAFDGRGKGYARSEGVSTIVLKRLSDALDAGDPIRAIVRNTGINQDGKTNGIILPNSQAQEDLMRSIHLDAGLNPSMTSYVEAHGTGTQAGDNAEINSISKVFCDGIERSQPLLVGSVKANLGHCESASGLAGLIKTVLALEKGFIPATPDLLNVKEGLDLAKRNIRIPQCLEEWSTAGLRRAAINSFGYGGTNVAAILDAFQPNQRSNGANAHDDIHGAIGINGAHNKCTLFVVSAKSPKSLVSSLNNLKQWVGSQLHLPSEKFHRLAYTLSERRSKFPVRTSFVASTVENFLAAASSAIDRQPGRAASKPKLTLIFTGQGAQWHAMGRELLHTQSSFASSMRESEEILRNLGVEWSLIEMLARDQATSRINECEISQPATTALQIALVDLLKSFSVHPDSVVGHSSGEIAAAYAVGALSHSGALYASFHRSKVSHLVKQVISTPGGMLVTTLNETTAYSYINRIGRKRLSLACINSPSSTTISGDMDALNNLKALLDRESIQAKLLSVDVAYHSHHMKAVEDQYLNALQGLETFEACEDIQFFSSVTGELKVSGFGPHYWVQNLVSTVRFSDALLASCGGSGLRPTSRVIMEVGPHSALAGPTKQTLTSGPNKFDHKYASALVRDNNAYSTVLKLAGKLFELGIDVDIEAVNSMNGGAKMHNMVLDLPPYAWDYSNQYWHESRLSKEYRFRKYPYHELLGLRLIGSTPLEPLWRNILSIDAQPWLSEHVIDGFAILPGSSFLTMAMEAARQLNDERGARKIKRFQLKQVNYSKAIMIPESPGKVEVMISFSALSAHGTSSSQSSNWERFQITSSADAQTWSLNCVGLIRLEPETERNEVDGGREELQGLSDLRNRLQQTRETCTQPIDHNALYEEMRRNGIDYGNNFATIKELLIGECQALGKVVIPDVAQCMPSRYQQPHTIHPATFDALMHIVLPLYFRHCTVGTAMLTSIEEVTVTADITTKPGSQLDVCAALSPSGPRSGSVDVAAFQKDGDETIPVVVLRGQKFQGIATSVSSAPTTYISRPLHRVQEPLKMTIATPGVVSSLCFVADEIARAPLRPDEVEIKALAFGLDVGDVDVILGRSGDSVSIGECAGTITAVGSALTHSFQIGERVCAWNTSVVFASRTRVKSAFVQKIPVSWSFKLAAALPRNISLAYHCLRSCAQVESGQIVLVHNAGGALGHAVGLVANILGVRVVATVRTKAEKHALQSFTAIRAAHILYSEDVALPKALLRLTEGAGVDVLFNASSTALPVDLAVSVKAFGTVVDLSQQSTSFAIADRATKYISLDMVQLLRHIPTQASAAFKTVLSLLPDGDVNDLVPLSAVPISDVASAFKAVQDHKNVGKTVLLAGEDAVVNVQEAVASTTLLTNVDRIIKAVNELSVSQDQKQLLLDLISHPGTAAADAASAVKSSGASLSTSSGRMGVGRRLEATTSLQEARTIILEEQIKKVSSLVSVNAQQLDLNESLADLGLDSLIAIEFKNWLAQSLGADVRVHDILDANNLGELADLMAQRSKFVPGGLPERSGKTLSLKQVDERQLPSSGGQEASKLQQSDTGIAIAANNNATHSTNLTKNDQLQPSNQGHCSTANNRPKFPLPPLDAILDAYLTGVKAFATPEEFENTARLAKEFKKPGSKGARLYDLAVARHTDPDCENWEHELQLHAGFLDRRSQLVWSNFWFSHPLSKRQHSQAERAALLTLTATQFKLRLEAGLVKPMVLNEQELTTAYRPYIFNSVRIPRVGSDEIQRDPSAKYCVVFWRGHAFQLDLLVGGQPAALIDYFQAFRSILSQDLDRSNLPIFTSDYRPSWDEARDELRRLDPVNAASIATIESSAFIVALDEATPLTATERARQFHFGGHKDAANRWQDKSIQFVVCSNGASGFIGEHSMLDALTLTELLDDQATAIRSHAPLDDAVIPEYPALTPMYLPLETNSALETRILNVQRQYAETTEDAEHAYLLFEGYGSAFLRAHKLSPKSVFQMVVQLAALATFGFTPPCWETVNQAHYHLGRVDIIQVIVPAVARFIQAAGDSSIQLSKRRVLLIEAIRAHVNTINKAGRNLGWERNLTALKTLAVTPEDVPELYRDPVYNKVRPRLLTSHCFETGMMEKGHIWRDPKAIWSHYEVYDQSVYFSVVTLETHRASRFCKNLEEAAGLMKEIIAAAEN</sequence>
<name>A0A2I2FA27_ASPCN</name>
<dbReference type="SUPFAM" id="SSF50129">
    <property type="entry name" value="GroES-like"/>
    <property type="match status" value="1"/>
</dbReference>
<dbReference type="InterPro" id="IPR014031">
    <property type="entry name" value="Ketoacyl_synth_C"/>
</dbReference>
<feature type="compositionally biased region" description="Polar residues" evidence="9">
    <location>
        <begin position="1805"/>
        <end position="1827"/>
    </location>
</feature>
<evidence type="ECO:0000256" key="6">
    <source>
        <dbReference type="ARBA" id="ARBA00023315"/>
    </source>
</evidence>
<dbReference type="PROSITE" id="PS52004">
    <property type="entry name" value="KS3_2"/>
    <property type="match status" value="1"/>
</dbReference>
<dbReference type="InterPro" id="IPR036736">
    <property type="entry name" value="ACP-like_sf"/>
</dbReference>
<dbReference type="Pfam" id="PF23297">
    <property type="entry name" value="ACP_SdgA_C"/>
    <property type="match status" value="1"/>
</dbReference>
<feature type="domain" description="Ketosynthase family 3 (KS3)" evidence="11">
    <location>
        <begin position="8"/>
        <end position="433"/>
    </location>
</feature>
<dbReference type="Gene3D" id="3.30.559.10">
    <property type="entry name" value="Chloramphenicol acetyltransferase-like domain"/>
    <property type="match status" value="1"/>
</dbReference>
<dbReference type="Gene3D" id="3.10.129.110">
    <property type="entry name" value="Polyketide synthase dehydratase"/>
    <property type="match status" value="1"/>
</dbReference>
<reference evidence="13 14" key="1">
    <citation type="submission" date="2017-12" db="EMBL/GenBank/DDBJ databases">
        <authorList>
            <consortium name="DOE Joint Genome Institute"/>
            <person name="Haridas S."/>
            <person name="Kjaerbolling I."/>
            <person name="Vesth T.C."/>
            <person name="Frisvad J.C."/>
            <person name="Nybo J.L."/>
            <person name="Theobald S."/>
            <person name="Kuo A."/>
            <person name="Bowyer P."/>
            <person name="Matsuda Y."/>
            <person name="Mondo S."/>
            <person name="Lyhne E.K."/>
            <person name="Kogle M.E."/>
            <person name="Clum A."/>
            <person name="Lipzen A."/>
            <person name="Salamov A."/>
            <person name="Ngan C.Y."/>
            <person name="Daum C."/>
            <person name="Chiniquy J."/>
            <person name="Barry K."/>
            <person name="LaButti K."/>
            <person name="Simmons B.A."/>
            <person name="Magnuson J.K."/>
            <person name="Mortensen U.H."/>
            <person name="Larsen T.O."/>
            <person name="Grigoriev I.V."/>
            <person name="Baker S.E."/>
            <person name="Andersen M.R."/>
            <person name="Nordberg H.P."/>
            <person name="Cantor M.N."/>
            <person name="Hua S.X."/>
        </authorList>
    </citation>
    <scope>NUCLEOTIDE SEQUENCE [LARGE SCALE GENOMIC DNA]</scope>
    <source>
        <strain evidence="13 14">CBS 102.13</strain>
    </source>
</reference>
<gene>
    <name evidence="13" type="ORF">BDW47DRAFT_131957</name>
</gene>
<dbReference type="InterPro" id="IPR050091">
    <property type="entry name" value="PKS_NRPS_Biosynth_Enz"/>
</dbReference>
<dbReference type="InterPro" id="IPR049551">
    <property type="entry name" value="PKS_DH_C"/>
</dbReference>
<dbReference type="SMART" id="SM00826">
    <property type="entry name" value="PKS_DH"/>
    <property type="match status" value="1"/>
</dbReference>
<dbReference type="SUPFAM" id="SSF52151">
    <property type="entry name" value="FabD/lysophospholipase-like"/>
    <property type="match status" value="1"/>
</dbReference>
<dbReference type="GO" id="GO:0016491">
    <property type="term" value="F:oxidoreductase activity"/>
    <property type="evidence" value="ECO:0007669"/>
    <property type="project" value="InterPro"/>
</dbReference>
<protein>
    <submittedName>
        <fullName evidence="13">Ketoacyl-synt-domain-containing protein</fullName>
    </submittedName>
</protein>
<dbReference type="Gene3D" id="3.30.559.70">
    <property type="entry name" value="Choline/Carnitine o-acyltransferase, domain 2"/>
    <property type="match status" value="1"/>
</dbReference>
<evidence type="ECO:0000313" key="13">
    <source>
        <dbReference type="EMBL" id="PLB37481.1"/>
    </source>
</evidence>
<keyword evidence="6" id="KW-0012">Acyltransferase</keyword>
<keyword evidence="3" id="KW-0597">Phosphoprotein</keyword>
<dbReference type="InterPro" id="IPR020806">
    <property type="entry name" value="PKS_PP-bd"/>
</dbReference>
<dbReference type="Pfam" id="PF00109">
    <property type="entry name" value="ketoacyl-synt"/>
    <property type="match status" value="1"/>
</dbReference>
<evidence type="ECO:0000256" key="2">
    <source>
        <dbReference type="ARBA" id="ARBA00022450"/>
    </source>
</evidence>
<dbReference type="RefSeq" id="XP_024671493.1">
    <property type="nucleotide sequence ID" value="XM_024817436.1"/>
</dbReference>
<dbReference type="InterPro" id="IPR000542">
    <property type="entry name" value="Carn_acyl_trans"/>
</dbReference>
<dbReference type="PANTHER" id="PTHR43775">
    <property type="entry name" value="FATTY ACID SYNTHASE"/>
    <property type="match status" value="1"/>
</dbReference>
<dbReference type="PROSITE" id="PS52019">
    <property type="entry name" value="PKS_MFAS_DH"/>
    <property type="match status" value="1"/>
</dbReference>
<dbReference type="Pfam" id="PF02801">
    <property type="entry name" value="Ketoacyl-synt_C"/>
    <property type="match status" value="1"/>
</dbReference>
<dbReference type="InterPro" id="IPR039551">
    <property type="entry name" value="Cho/carn_acyl_trans"/>
</dbReference>
<keyword evidence="14" id="KW-1185">Reference proteome</keyword>
<dbReference type="InterPro" id="IPR020843">
    <property type="entry name" value="ER"/>
</dbReference>
<dbReference type="InterPro" id="IPR016035">
    <property type="entry name" value="Acyl_Trfase/lysoPLipase"/>
</dbReference>
<dbReference type="Pfam" id="PF00698">
    <property type="entry name" value="Acyl_transf_1"/>
    <property type="match status" value="1"/>
</dbReference>
<evidence type="ECO:0000256" key="9">
    <source>
        <dbReference type="SAM" id="MobiDB-lite"/>
    </source>
</evidence>
<dbReference type="GO" id="GO:0006633">
    <property type="term" value="P:fatty acid biosynthetic process"/>
    <property type="evidence" value="ECO:0007669"/>
    <property type="project" value="TreeGrafter"/>
</dbReference>
<dbReference type="OrthoDB" id="329835at2759"/>
<feature type="active site" description="Proton acceptor" evidence="7">
    <location>
        <position position="2122"/>
    </location>
</feature>
<dbReference type="GO" id="GO:0044550">
    <property type="term" value="P:secondary metabolite biosynthetic process"/>
    <property type="evidence" value="ECO:0007669"/>
    <property type="project" value="TreeGrafter"/>
</dbReference>
<dbReference type="PROSITE" id="PS50075">
    <property type="entry name" value="CARRIER"/>
    <property type="match status" value="1"/>
</dbReference>
<evidence type="ECO:0000259" key="12">
    <source>
        <dbReference type="PROSITE" id="PS52019"/>
    </source>
</evidence>
<feature type="region of interest" description="Disordered" evidence="9">
    <location>
        <begin position="1805"/>
        <end position="1829"/>
    </location>
</feature>
<dbReference type="InterPro" id="IPR023213">
    <property type="entry name" value="CAT-like_dom_sf"/>
</dbReference>
<dbReference type="GO" id="GO:0031177">
    <property type="term" value="F:phosphopantetheine binding"/>
    <property type="evidence" value="ECO:0007669"/>
    <property type="project" value="InterPro"/>
</dbReference>
<dbReference type="InterPro" id="IPR020841">
    <property type="entry name" value="PKS_Beta-ketoAc_synthase_dom"/>
</dbReference>
<dbReference type="InterPro" id="IPR009081">
    <property type="entry name" value="PP-bd_ACP"/>
</dbReference>
<dbReference type="InterPro" id="IPR032821">
    <property type="entry name" value="PKS_assoc"/>
</dbReference>
<dbReference type="SMART" id="SM00825">
    <property type="entry name" value="PKS_KS"/>
    <property type="match status" value="1"/>
</dbReference>
<dbReference type="InterPro" id="IPR016039">
    <property type="entry name" value="Thiolase-like"/>
</dbReference>
<dbReference type="Pfam" id="PF00755">
    <property type="entry name" value="Carn_acyltransf"/>
    <property type="match status" value="1"/>
</dbReference>
<dbReference type="SMART" id="SM00823">
    <property type="entry name" value="PKS_PP"/>
    <property type="match status" value="1"/>
</dbReference>
<dbReference type="InterPro" id="IPR036291">
    <property type="entry name" value="NAD(P)-bd_dom_sf"/>
</dbReference>
<dbReference type="CDD" id="cd00833">
    <property type="entry name" value="PKS"/>
    <property type="match status" value="1"/>
</dbReference>
<dbReference type="CDD" id="cd05195">
    <property type="entry name" value="enoyl_red"/>
    <property type="match status" value="1"/>
</dbReference>
<dbReference type="Pfam" id="PF16197">
    <property type="entry name" value="KAsynt_C_assoc"/>
    <property type="match status" value="1"/>
</dbReference>
<dbReference type="Gene3D" id="3.40.47.10">
    <property type="match status" value="1"/>
</dbReference>
<evidence type="ECO:0000259" key="10">
    <source>
        <dbReference type="PROSITE" id="PS50075"/>
    </source>
</evidence>
<dbReference type="Gene3D" id="3.30.70.3290">
    <property type="match status" value="1"/>
</dbReference>
<dbReference type="PROSITE" id="PS00440">
    <property type="entry name" value="ACYLTRANSF_C_2"/>
    <property type="match status" value="1"/>
</dbReference>
<dbReference type="InterPro" id="IPR049552">
    <property type="entry name" value="PKS_DH_N"/>
</dbReference>
<proteinExistence type="inferred from homology"/>
<dbReference type="InterPro" id="IPR049900">
    <property type="entry name" value="PKS_mFAS_DH"/>
</dbReference>
<dbReference type="InterPro" id="IPR020807">
    <property type="entry name" value="PKS_DH"/>
</dbReference>
<keyword evidence="2" id="KW-0596">Phosphopantetheine</keyword>
<dbReference type="Pfam" id="PF21089">
    <property type="entry name" value="PKS_DH_N"/>
    <property type="match status" value="1"/>
</dbReference>
<evidence type="ECO:0000256" key="1">
    <source>
        <dbReference type="ARBA" id="ARBA00005232"/>
    </source>
</evidence>
<evidence type="ECO:0000259" key="11">
    <source>
        <dbReference type="PROSITE" id="PS52004"/>
    </source>
</evidence>
<dbReference type="PANTHER" id="PTHR43775:SF22">
    <property type="entry name" value="SYNTHASE, PUTATIVE (JCVI)-RELATED"/>
    <property type="match status" value="1"/>
</dbReference>
<organism evidence="13 14">
    <name type="scientific">Aspergillus candidus</name>
    <dbReference type="NCBI Taxonomy" id="41067"/>
    <lineage>
        <taxon>Eukaryota</taxon>
        <taxon>Fungi</taxon>
        <taxon>Dikarya</taxon>
        <taxon>Ascomycota</taxon>
        <taxon>Pezizomycotina</taxon>
        <taxon>Eurotiomycetes</taxon>
        <taxon>Eurotiomycetidae</taxon>
        <taxon>Eurotiales</taxon>
        <taxon>Aspergillaceae</taxon>
        <taxon>Aspergillus</taxon>
        <taxon>Aspergillus subgen. Circumdati</taxon>
    </lineage>
</organism>
<dbReference type="SUPFAM" id="SSF52777">
    <property type="entry name" value="CoA-dependent acyltransferases"/>
    <property type="match status" value="2"/>
</dbReference>
<dbReference type="GeneID" id="36524596"/>
<dbReference type="EMBL" id="KZ559142">
    <property type="protein sequence ID" value="PLB37481.1"/>
    <property type="molecule type" value="Genomic_DNA"/>
</dbReference>